<proteinExistence type="predicted"/>
<evidence type="ECO:0000313" key="1">
    <source>
        <dbReference type="EMBL" id="KKL70197.1"/>
    </source>
</evidence>
<protein>
    <submittedName>
        <fullName evidence="1">Uncharacterized protein</fullName>
    </submittedName>
</protein>
<comment type="caution">
    <text evidence="1">The sequence shown here is derived from an EMBL/GenBank/DDBJ whole genome shotgun (WGS) entry which is preliminary data.</text>
</comment>
<dbReference type="AlphaFoldDB" id="A0A0F9H4F1"/>
<dbReference type="EMBL" id="LAZR01025971">
    <property type="protein sequence ID" value="KKL70197.1"/>
    <property type="molecule type" value="Genomic_DNA"/>
</dbReference>
<gene>
    <name evidence="1" type="ORF">LCGC14_2107360</name>
</gene>
<feature type="non-terminal residue" evidence="1">
    <location>
        <position position="46"/>
    </location>
</feature>
<reference evidence="1" key="1">
    <citation type="journal article" date="2015" name="Nature">
        <title>Complex archaea that bridge the gap between prokaryotes and eukaryotes.</title>
        <authorList>
            <person name="Spang A."/>
            <person name="Saw J.H."/>
            <person name="Jorgensen S.L."/>
            <person name="Zaremba-Niedzwiedzka K."/>
            <person name="Martijn J."/>
            <person name="Lind A.E."/>
            <person name="van Eijk R."/>
            <person name="Schleper C."/>
            <person name="Guy L."/>
            <person name="Ettema T.J."/>
        </authorList>
    </citation>
    <scope>NUCLEOTIDE SEQUENCE</scope>
</reference>
<accession>A0A0F9H4F1</accession>
<name>A0A0F9H4F1_9ZZZZ</name>
<sequence length="46" mass="5107">MAGRRDIQAGKAYITMYVRNKRLLRGLRNAQARLQAFGAAAQMVGI</sequence>
<organism evidence="1">
    <name type="scientific">marine sediment metagenome</name>
    <dbReference type="NCBI Taxonomy" id="412755"/>
    <lineage>
        <taxon>unclassified sequences</taxon>
        <taxon>metagenomes</taxon>
        <taxon>ecological metagenomes</taxon>
    </lineage>
</organism>